<proteinExistence type="predicted"/>
<protein>
    <submittedName>
        <fullName evidence="1">Uncharacterized protein</fullName>
    </submittedName>
</protein>
<accession>A0A8J6E7N5</accession>
<keyword evidence="2" id="KW-1185">Reference proteome</keyword>
<evidence type="ECO:0000313" key="1">
    <source>
        <dbReference type="EMBL" id="KAG9460868.1"/>
    </source>
</evidence>
<dbReference type="AlphaFoldDB" id="A0A8J6E7N5"/>
<sequence>MAHTVGEGLNGDLPALLHGVCQALEQRFQQLSEDFLQGAAREAPVLGLLLYGGQGLPPGALVIVIQAVEVPGQGLRHFTSRTLLTVRRHAGNPW</sequence>
<reference evidence="1" key="1">
    <citation type="thesis" date="2020" institute="ProQuest LLC" country="789 East Eisenhower Parkway, Ann Arbor, MI, USA">
        <title>Comparative Genomics and Chromosome Evolution.</title>
        <authorList>
            <person name="Mudd A.B."/>
        </authorList>
    </citation>
    <scope>NUCLEOTIDE SEQUENCE</scope>
    <source>
        <strain evidence="1">HN-11 Male</strain>
        <tissue evidence="1">Kidney and liver</tissue>
    </source>
</reference>
<name>A0A8J6E7N5_ELECQ</name>
<dbReference type="Proteomes" id="UP000770717">
    <property type="component" value="Unassembled WGS sequence"/>
</dbReference>
<gene>
    <name evidence="1" type="ORF">GDO78_019006</name>
</gene>
<evidence type="ECO:0000313" key="2">
    <source>
        <dbReference type="Proteomes" id="UP000770717"/>
    </source>
</evidence>
<organism evidence="1 2">
    <name type="scientific">Eleutherodactylus coqui</name>
    <name type="common">Puerto Rican coqui</name>
    <dbReference type="NCBI Taxonomy" id="57060"/>
    <lineage>
        <taxon>Eukaryota</taxon>
        <taxon>Metazoa</taxon>
        <taxon>Chordata</taxon>
        <taxon>Craniata</taxon>
        <taxon>Vertebrata</taxon>
        <taxon>Euteleostomi</taxon>
        <taxon>Amphibia</taxon>
        <taxon>Batrachia</taxon>
        <taxon>Anura</taxon>
        <taxon>Neobatrachia</taxon>
        <taxon>Hyloidea</taxon>
        <taxon>Eleutherodactylidae</taxon>
        <taxon>Eleutherodactylinae</taxon>
        <taxon>Eleutherodactylus</taxon>
        <taxon>Eleutherodactylus</taxon>
    </lineage>
</organism>
<dbReference type="EMBL" id="WNTK01035529">
    <property type="protein sequence ID" value="KAG9460868.1"/>
    <property type="molecule type" value="Genomic_DNA"/>
</dbReference>
<comment type="caution">
    <text evidence="1">The sequence shown here is derived from an EMBL/GenBank/DDBJ whole genome shotgun (WGS) entry which is preliminary data.</text>
</comment>